<evidence type="ECO:0008006" key="3">
    <source>
        <dbReference type="Google" id="ProtNLM"/>
    </source>
</evidence>
<dbReference type="Proteomes" id="UP000295258">
    <property type="component" value="Unassembled WGS sequence"/>
</dbReference>
<evidence type="ECO:0000313" key="2">
    <source>
        <dbReference type="Proteomes" id="UP000295258"/>
    </source>
</evidence>
<dbReference type="SUPFAM" id="SSF55961">
    <property type="entry name" value="Bet v1-like"/>
    <property type="match status" value="1"/>
</dbReference>
<dbReference type="InterPro" id="IPR023393">
    <property type="entry name" value="START-like_dom_sf"/>
</dbReference>
<keyword evidence="2" id="KW-1185">Reference proteome</keyword>
<sequence>MHEEQEPWCELRIEACEPPHRLTVSALDAFGAWRVDLLLAESAGMTELRFVQHLDGTDLVGDVGPGWEYYLDMLATSRDGSPKPDFTDYHPAMQAYYRGLSPEAPAGA</sequence>
<dbReference type="Gene3D" id="3.30.530.20">
    <property type="match status" value="1"/>
</dbReference>
<organism evidence="1 2">
    <name type="scientific">Nonomuraea deserti</name>
    <dbReference type="NCBI Taxonomy" id="1848322"/>
    <lineage>
        <taxon>Bacteria</taxon>
        <taxon>Bacillati</taxon>
        <taxon>Actinomycetota</taxon>
        <taxon>Actinomycetes</taxon>
        <taxon>Streptosporangiales</taxon>
        <taxon>Streptosporangiaceae</taxon>
        <taxon>Nonomuraea</taxon>
    </lineage>
</organism>
<comment type="caution">
    <text evidence="1">The sequence shown here is derived from an EMBL/GenBank/DDBJ whole genome shotgun (WGS) entry which is preliminary data.</text>
</comment>
<accession>A0A4R4VGQ5</accession>
<reference evidence="1 2" key="1">
    <citation type="submission" date="2019-03" db="EMBL/GenBank/DDBJ databases">
        <title>Draft genome sequences of novel Actinobacteria.</title>
        <authorList>
            <person name="Sahin N."/>
            <person name="Ay H."/>
            <person name="Saygin H."/>
        </authorList>
    </citation>
    <scope>NUCLEOTIDE SEQUENCE [LARGE SCALE GENOMIC DNA]</scope>
    <source>
        <strain evidence="1 2">KC310</strain>
    </source>
</reference>
<proteinExistence type="predicted"/>
<protein>
    <recommendedName>
        <fullName evidence="3">ATPase</fullName>
    </recommendedName>
</protein>
<dbReference type="RefSeq" id="WP_132596406.1">
    <property type="nucleotide sequence ID" value="NZ_SMKO01000043.1"/>
</dbReference>
<evidence type="ECO:0000313" key="1">
    <source>
        <dbReference type="EMBL" id="TDD04798.1"/>
    </source>
</evidence>
<name>A0A4R4VGQ5_9ACTN</name>
<gene>
    <name evidence="1" type="ORF">E1292_18205</name>
</gene>
<dbReference type="EMBL" id="SMKO01000043">
    <property type="protein sequence ID" value="TDD04798.1"/>
    <property type="molecule type" value="Genomic_DNA"/>
</dbReference>
<dbReference type="AlphaFoldDB" id="A0A4R4VGQ5"/>